<dbReference type="InterPro" id="IPR031304">
    <property type="entry name" value="SLT_2"/>
</dbReference>
<dbReference type="Pfam" id="PF01464">
    <property type="entry name" value="SLT"/>
    <property type="match status" value="1"/>
</dbReference>
<evidence type="ECO:0000259" key="1">
    <source>
        <dbReference type="Pfam" id="PF01464"/>
    </source>
</evidence>
<reference evidence="3 4" key="1">
    <citation type="journal article" date="2018" name="J. Microbiol.">
        <title>Bacillus spongiae sp. nov., isolated from sponge of Jeju Island.</title>
        <authorList>
            <person name="Lee G.E."/>
            <person name="Im W.T."/>
            <person name="Park J.S."/>
        </authorList>
    </citation>
    <scope>NUCLEOTIDE SEQUENCE [LARGE SCALE GENOMIC DNA]</scope>
    <source>
        <strain evidence="3 4">135PIL107-10</strain>
    </source>
</reference>
<dbReference type="Proteomes" id="UP001312865">
    <property type="component" value="Unassembled WGS sequence"/>
</dbReference>
<feature type="domain" description="Transglycosylase SLT" evidence="1">
    <location>
        <begin position="45"/>
        <end position="115"/>
    </location>
</feature>
<name>A0ABU8HFS9_9BACI</name>
<dbReference type="SUPFAM" id="SSF53955">
    <property type="entry name" value="Lysozyme-like"/>
    <property type="match status" value="1"/>
</dbReference>
<proteinExistence type="predicted"/>
<dbReference type="CDD" id="cd13399">
    <property type="entry name" value="Slt35-like"/>
    <property type="match status" value="1"/>
</dbReference>
<gene>
    <name evidence="3" type="ORF">WAK64_13055</name>
</gene>
<accession>A0ABU8HFS9</accession>
<dbReference type="PANTHER" id="PTHR30163">
    <property type="entry name" value="MEMBRANE-BOUND LYTIC MUREIN TRANSGLYCOSYLASE B"/>
    <property type="match status" value="1"/>
</dbReference>
<evidence type="ECO:0000259" key="2">
    <source>
        <dbReference type="Pfam" id="PF13406"/>
    </source>
</evidence>
<dbReference type="PANTHER" id="PTHR30163:SF8">
    <property type="entry name" value="LYTIC MUREIN TRANSGLYCOSYLASE"/>
    <property type="match status" value="1"/>
</dbReference>
<dbReference type="InterPro" id="IPR008258">
    <property type="entry name" value="Transglycosylase_SLT_dom_1"/>
</dbReference>
<dbReference type="InterPro" id="IPR043426">
    <property type="entry name" value="MltB-like"/>
</dbReference>
<evidence type="ECO:0000313" key="4">
    <source>
        <dbReference type="Proteomes" id="UP001312865"/>
    </source>
</evidence>
<keyword evidence="4" id="KW-1185">Reference proteome</keyword>
<dbReference type="Pfam" id="PF13406">
    <property type="entry name" value="SLT_2"/>
    <property type="match status" value="1"/>
</dbReference>
<protein>
    <submittedName>
        <fullName evidence="3">Lytic transglycosylase domain-containing protein</fullName>
    </submittedName>
</protein>
<feature type="domain" description="Transglycosylase SLT" evidence="2">
    <location>
        <begin position="121"/>
        <end position="159"/>
    </location>
</feature>
<organism evidence="3 4">
    <name type="scientific">Bacillus spongiae</name>
    <dbReference type="NCBI Taxonomy" id="2683610"/>
    <lineage>
        <taxon>Bacteria</taxon>
        <taxon>Bacillati</taxon>
        <taxon>Bacillota</taxon>
        <taxon>Bacilli</taxon>
        <taxon>Bacillales</taxon>
        <taxon>Bacillaceae</taxon>
        <taxon>Bacillus</taxon>
    </lineage>
</organism>
<dbReference type="Gene3D" id="1.10.530.10">
    <property type="match status" value="1"/>
</dbReference>
<dbReference type="InterPro" id="IPR023346">
    <property type="entry name" value="Lysozyme-like_dom_sf"/>
</dbReference>
<evidence type="ECO:0000313" key="3">
    <source>
        <dbReference type="EMBL" id="MEI5907984.1"/>
    </source>
</evidence>
<sequence>MLVPIILFSLYYITNQKTMNDVNVQHSDTKNFIDDIPGEFIPIYQAAGERYDVPWTLLAAHHRVETRFSKMEVMVSPAGAIGPMQFMPCTFVGWQHPTCGDLGRGEISDQELTDPEVIDQYGGYGVDANADGKADPWDVEDAIFSAAKYLSLHGVKEGNVEKAVFQYNHSEEYVETVLYYLEKYEKDLKEESVSTSME</sequence>
<comment type="caution">
    <text evidence="3">The sequence shown here is derived from an EMBL/GenBank/DDBJ whole genome shotgun (WGS) entry which is preliminary data.</text>
</comment>
<dbReference type="EMBL" id="JBBAXC010000010">
    <property type="protein sequence ID" value="MEI5907984.1"/>
    <property type="molecule type" value="Genomic_DNA"/>
</dbReference>